<keyword evidence="6 7" id="KW-0472">Membrane</keyword>
<dbReference type="CDD" id="cd06261">
    <property type="entry name" value="TM_PBP2"/>
    <property type="match status" value="1"/>
</dbReference>
<dbReference type="InterPro" id="IPR000515">
    <property type="entry name" value="MetI-like"/>
</dbReference>
<evidence type="ECO:0000256" key="7">
    <source>
        <dbReference type="RuleBase" id="RU363032"/>
    </source>
</evidence>
<evidence type="ECO:0000256" key="4">
    <source>
        <dbReference type="ARBA" id="ARBA00022692"/>
    </source>
</evidence>
<evidence type="ECO:0000313" key="9">
    <source>
        <dbReference type="EMBL" id="ENZ06517.1"/>
    </source>
</evidence>
<dbReference type="HOGENOM" id="CLU_046113_0_1_9"/>
<organism evidence="9 10">
    <name type="scientific">[Clostridium] clostridioforme 90A8</name>
    <dbReference type="NCBI Taxonomy" id="999408"/>
    <lineage>
        <taxon>Bacteria</taxon>
        <taxon>Bacillati</taxon>
        <taxon>Bacillota</taxon>
        <taxon>Clostridia</taxon>
        <taxon>Lachnospirales</taxon>
        <taxon>Lachnospiraceae</taxon>
        <taxon>Enterocloster</taxon>
    </lineage>
</organism>
<feature type="transmembrane region" description="Helical" evidence="7">
    <location>
        <begin position="324"/>
        <end position="342"/>
    </location>
</feature>
<keyword evidence="4 7" id="KW-0812">Transmembrane</keyword>
<dbReference type="EMBL" id="AGYR01000076">
    <property type="protein sequence ID" value="ENZ06517.1"/>
    <property type="molecule type" value="Genomic_DNA"/>
</dbReference>
<keyword evidence="2 7" id="KW-0813">Transport</keyword>
<reference evidence="9 10" key="1">
    <citation type="submission" date="2013-01" db="EMBL/GenBank/DDBJ databases">
        <title>The Genome Sequence of Clostridium clostridioforme 90A8.</title>
        <authorList>
            <consortium name="The Broad Institute Genome Sequencing Platform"/>
            <person name="Earl A."/>
            <person name="Ward D."/>
            <person name="Feldgarden M."/>
            <person name="Gevers D."/>
            <person name="Courvalin P."/>
            <person name="Lambert T."/>
            <person name="Walker B."/>
            <person name="Young S.K."/>
            <person name="Zeng Q."/>
            <person name="Gargeya S."/>
            <person name="Fitzgerald M."/>
            <person name="Haas B."/>
            <person name="Abouelleil A."/>
            <person name="Alvarado L."/>
            <person name="Arachchi H.M."/>
            <person name="Berlin A.M."/>
            <person name="Chapman S.B."/>
            <person name="Dewar J."/>
            <person name="Goldberg J."/>
            <person name="Griggs A."/>
            <person name="Gujja S."/>
            <person name="Hansen M."/>
            <person name="Howarth C."/>
            <person name="Imamovic A."/>
            <person name="Larimer J."/>
            <person name="McCowan C."/>
            <person name="Murphy C."/>
            <person name="Neiman D."/>
            <person name="Pearson M."/>
            <person name="Priest M."/>
            <person name="Roberts A."/>
            <person name="Saif S."/>
            <person name="Shea T."/>
            <person name="Sisk P."/>
            <person name="Sykes S."/>
            <person name="Wortman J."/>
            <person name="Nusbaum C."/>
            <person name="Birren B."/>
        </authorList>
    </citation>
    <scope>NUCLEOTIDE SEQUENCE [LARGE SCALE GENOMIC DNA]</scope>
    <source>
        <strain evidence="9 10">90A8</strain>
    </source>
</reference>
<dbReference type="RefSeq" id="WP_002587507.1">
    <property type="nucleotide sequence ID" value="NZ_KB850997.1"/>
</dbReference>
<evidence type="ECO:0000256" key="6">
    <source>
        <dbReference type="ARBA" id="ARBA00023136"/>
    </source>
</evidence>
<dbReference type="InterPro" id="IPR035906">
    <property type="entry name" value="MetI-like_sf"/>
</dbReference>
<comment type="subcellular location">
    <subcellularLocation>
        <location evidence="1 7">Cell membrane</location>
        <topology evidence="1 7">Multi-pass membrane protein</topology>
    </subcellularLocation>
</comment>
<dbReference type="GeneID" id="57961865"/>
<evidence type="ECO:0000256" key="1">
    <source>
        <dbReference type="ARBA" id="ARBA00004651"/>
    </source>
</evidence>
<feature type="domain" description="ABC transmembrane type-1" evidence="8">
    <location>
        <begin position="162"/>
        <end position="346"/>
    </location>
</feature>
<protein>
    <submittedName>
        <fullName evidence="9">NitT/TauT family ABC transporter permease</fullName>
    </submittedName>
</protein>
<feature type="transmembrane region" description="Helical" evidence="7">
    <location>
        <begin position="74"/>
        <end position="92"/>
    </location>
</feature>
<dbReference type="GO" id="GO:0055085">
    <property type="term" value="P:transmembrane transport"/>
    <property type="evidence" value="ECO:0007669"/>
    <property type="project" value="InterPro"/>
</dbReference>
<evidence type="ECO:0000256" key="2">
    <source>
        <dbReference type="ARBA" id="ARBA00022448"/>
    </source>
</evidence>
<dbReference type="Gene3D" id="1.10.3720.10">
    <property type="entry name" value="MetI-like"/>
    <property type="match status" value="1"/>
</dbReference>
<feature type="transmembrane region" description="Helical" evidence="7">
    <location>
        <begin position="201"/>
        <end position="220"/>
    </location>
</feature>
<dbReference type="Pfam" id="PF00528">
    <property type="entry name" value="BPD_transp_1"/>
    <property type="match status" value="1"/>
</dbReference>
<keyword evidence="3" id="KW-1003">Cell membrane</keyword>
<feature type="transmembrane region" description="Helical" evidence="7">
    <location>
        <begin position="113"/>
        <end position="131"/>
    </location>
</feature>
<feature type="transmembrane region" description="Helical" evidence="7">
    <location>
        <begin position="41"/>
        <end position="62"/>
    </location>
</feature>
<dbReference type="Proteomes" id="UP000013085">
    <property type="component" value="Unassembled WGS sequence"/>
</dbReference>
<dbReference type="SUPFAM" id="SSF161098">
    <property type="entry name" value="MetI-like"/>
    <property type="match status" value="1"/>
</dbReference>
<feature type="transmembrane region" description="Helical" evidence="7">
    <location>
        <begin position="168"/>
        <end position="189"/>
    </location>
</feature>
<evidence type="ECO:0000259" key="8">
    <source>
        <dbReference type="PROSITE" id="PS50928"/>
    </source>
</evidence>
<comment type="caution">
    <text evidence="9">The sequence shown here is derived from an EMBL/GenBank/DDBJ whole genome shotgun (WGS) entry which is preliminary data.</text>
</comment>
<comment type="similarity">
    <text evidence="7">Belongs to the binding-protein-dependent transport system permease family.</text>
</comment>
<keyword evidence="5 7" id="KW-1133">Transmembrane helix</keyword>
<sequence length="358" mass="40330">MSTNMEEKPVSDSEQINPLGHLTRQQLKELEQKEKTRGQKILDFVIMVLPVICGFIAIIEYWEVPNGSPNSHPYTYVWVVAAFMTAYALYALEAGIKNRRGDKRTVEDLRYRAPLVSAFFLLLTVYDYLTLKTGILSQPFVPCMNSILNIAWEDRAYLLECTLHTLRLLFLGYFIGIVLGLVTGITCGYSEKARYWINPIIKFLGPIPTATWIPIIMVVATSLFRGAVFIIALGSWFAVTVASMSGIQNVDKDFFEAARTLGASERQLVFRVAIPHAMPSILQGCTQAMSSSCVAIMIAEMMGVKAGLGWYMNWAKSWAAYDKMFAALFVICFIFTIVTKVLDLIKRRVLRWQNGVVK</sequence>
<evidence type="ECO:0000313" key="10">
    <source>
        <dbReference type="Proteomes" id="UP000013085"/>
    </source>
</evidence>
<dbReference type="PROSITE" id="PS50928">
    <property type="entry name" value="ABC_TM1"/>
    <property type="match status" value="1"/>
</dbReference>
<evidence type="ECO:0000256" key="5">
    <source>
        <dbReference type="ARBA" id="ARBA00022989"/>
    </source>
</evidence>
<feature type="transmembrane region" description="Helical" evidence="7">
    <location>
        <begin position="293"/>
        <end position="312"/>
    </location>
</feature>
<evidence type="ECO:0000256" key="3">
    <source>
        <dbReference type="ARBA" id="ARBA00022475"/>
    </source>
</evidence>
<feature type="transmembrane region" description="Helical" evidence="7">
    <location>
        <begin position="226"/>
        <end position="247"/>
    </location>
</feature>
<name>A0A0E2H2V3_9FIRM</name>
<dbReference type="AlphaFoldDB" id="A0A0E2H2V3"/>
<dbReference type="PANTHER" id="PTHR30151">
    <property type="entry name" value="ALKANE SULFONATE ABC TRANSPORTER-RELATED, MEMBRANE SUBUNIT"/>
    <property type="match status" value="1"/>
</dbReference>
<proteinExistence type="inferred from homology"/>
<dbReference type="PANTHER" id="PTHR30151:SF0">
    <property type="entry name" value="ABC TRANSPORTER PERMEASE PROTEIN MJ0413-RELATED"/>
    <property type="match status" value="1"/>
</dbReference>
<accession>A0A0E2H2V3</accession>
<gene>
    <name evidence="9" type="ORF">HMPREF1090_05495</name>
</gene>
<dbReference type="PATRIC" id="fig|999408.3.peg.5902"/>
<dbReference type="GO" id="GO:0005886">
    <property type="term" value="C:plasma membrane"/>
    <property type="evidence" value="ECO:0007669"/>
    <property type="project" value="UniProtKB-SubCell"/>
</dbReference>